<gene>
    <name evidence="1" type="ORF">DARMORV10_C01P04390.1</name>
</gene>
<organism evidence="1">
    <name type="scientific">Brassica napus</name>
    <name type="common">Rape</name>
    <dbReference type="NCBI Taxonomy" id="3708"/>
    <lineage>
        <taxon>Eukaryota</taxon>
        <taxon>Viridiplantae</taxon>
        <taxon>Streptophyta</taxon>
        <taxon>Embryophyta</taxon>
        <taxon>Tracheophyta</taxon>
        <taxon>Spermatophyta</taxon>
        <taxon>Magnoliopsida</taxon>
        <taxon>eudicotyledons</taxon>
        <taxon>Gunneridae</taxon>
        <taxon>Pentapetalae</taxon>
        <taxon>rosids</taxon>
        <taxon>malvids</taxon>
        <taxon>Brassicales</taxon>
        <taxon>Brassicaceae</taxon>
        <taxon>Brassiceae</taxon>
        <taxon>Brassica</taxon>
    </lineage>
</organism>
<dbReference type="Proteomes" id="UP001295469">
    <property type="component" value="Chromosome C01"/>
</dbReference>
<dbReference type="AlphaFoldDB" id="A0A816QYB2"/>
<reference evidence="1" key="1">
    <citation type="submission" date="2021-01" db="EMBL/GenBank/DDBJ databases">
        <authorList>
            <consortium name="Genoscope - CEA"/>
            <person name="William W."/>
        </authorList>
    </citation>
    <scope>NUCLEOTIDE SEQUENCE</scope>
</reference>
<sequence>MKGLPKQKSQRSTRIITLLAWQSTLYWIWNERNSRLHSNTFRSVETVFSIIDHQLRNKLQSFRESNPRLSSAAMQQWIR</sequence>
<proteinExistence type="predicted"/>
<dbReference type="EMBL" id="HG994365">
    <property type="protein sequence ID" value="CAF2067891.1"/>
    <property type="molecule type" value="Genomic_DNA"/>
</dbReference>
<protein>
    <submittedName>
        <fullName evidence="1">(rape) hypothetical protein</fullName>
    </submittedName>
</protein>
<name>A0A816QYB2_BRANA</name>
<accession>A0A816QYB2</accession>
<evidence type="ECO:0000313" key="1">
    <source>
        <dbReference type="EMBL" id="CAF2067891.1"/>
    </source>
</evidence>